<evidence type="ECO:0000259" key="3">
    <source>
        <dbReference type="Pfam" id="PF13568"/>
    </source>
</evidence>
<keyword evidence="1" id="KW-0175">Coiled coil</keyword>
<dbReference type="Pfam" id="PF13568">
    <property type="entry name" value="OMP_b-brl_2"/>
    <property type="match status" value="1"/>
</dbReference>
<evidence type="ECO:0000256" key="2">
    <source>
        <dbReference type="SAM" id="Phobius"/>
    </source>
</evidence>
<protein>
    <submittedName>
        <fullName evidence="4">Outer membrane protein with beta-barrel domain</fullName>
    </submittedName>
</protein>
<feature type="coiled-coil region" evidence="1">
    <location>
        <begin position="184"/>
        <end position="224"/>
    </location>
</feature>
<keyword evidence="5" id="KW-1185">Reference proteome</keyword>
<accession>A0ABP1EUW4</accession>
<evidence type="ECO:0000256" key="1">
    <source>
        <dbReference type="SAM" id="Coils"/>
    </source>
</evidence>
<feature type="transmembrane region" description="Helical" evidence="2">
    <location>
        <begin position="44"/>
        <end position="65"/>
    </location>
</feature>
<proteinExistence type="predicted"/>
<organism evidence="4 5">
    <name type="scientific">Tenacibaculum polynesiense</name>
    <dbReference type="NCBI Taxonomy" id="3137857"/>
    <lineage>
        <taxon>Bacteria</taxon>
        <taxon>Pseudomonadati</taxon>
        <taxon>Bacteroidota</taxon>
        <taxon>Flavobacteriia</taxon>
        <taxon>Flavobacteriales</taxon>
        <taxon>Flavobacteriaceae</taxon>
        <taxon>Tenacibaculum</taxon>
    </lineage>
</organism>
<keyword evidence="2" id="KW-1133">Transmembrane helix</keyword>
<dbReference type="Proteomes" id="UP001497527">
    <property type="component" value="Unassembled WGS sequence"/>
</dbReference>
<dbReference type="RefSeq" id="WP_348715415.1">
    <property type="nucleotide sequence ID" value="NZ_CAXJIO010000011.1"/>
</dbReference>
<name>A0ABP1EUW4_9FLAO</name>
<evidence type="ECO:0000313" key="5">
    <source>
        <dbReference type="Proteomes" id="UP001497527"/>
    </source>
</evidence>
<sequence>MDKNQNIERFFQEKFKDFEANPNPEVWKAIEAKLKKKKRKVIPIWWFSGGIAATIVLGLLLYPFLNNQEDKNEAEFPVIVDTKKEKDTNNFDKVLPNNEEKEHQKIVNSEYIKKKLKEKPLEKSDKESKKVLTANHVVKISKKNEHGKNNDVTSKVVEGSLQVNHHVVKEKKETGKPENSLPVKKNTEENALEKIEKKEILKKKKDLIAEVNSQEKEEKKEKKDKWSVAPVFAVISNNSFSKVSPLDEKLITSPTNGSNSIAYGVRLAYQLSSKWEIQSGVHIQKYNYTNTDVPITTSFVGQSLSTVDYANNGLSSFSFGTAGASFGISSTGLGPINEDATLTHEVGYIEIPLEIKYTFLNTGTFSSKIVTGFSSLFLNRNEVSVSSERISETFGSVNNLNTVDFSGNFGVEFDYNITKELKLNLNPMFKVQLNTFSSNNSGFRPYSLGLYSGIKYQF</sequence>
<feature type="domain" description="Outer membrane protein beta-barrel" evidence="3">
    <location>
        <begin position="260"/>
        <end position="424"/>
    </location>
</feature>
<keyword evidence="2" id="KW-0812">Transmembrane</keyword>
<comment type="caution">
    <text evidence="4">The sequence shown here is derived from an EMBL/GenBank/DDBJ whole genome shotgun (WGS) entry which is preliminary data.</text>
</comment>
<dbReference type="InterPro" id="IPR025665">
    <property type="entry name" value="Beta-barrel_OMP_2"/>
</dbReference>
<evidence type="ECO:0000313" key="4">
    <source>
        <dbReference type="EMBL" id="CAL2102271.1"/>
    </source>
</evidence>
<gene>
    <name evidence="4" type="ORF">T190423A01A_20022</name>
</gene>
<reference evidence="4 5" key="1">
    <citation type="submission" date="2024-05" db="EMBL/GenBank/DDBJ databases">
        <authorList>
            <person name="Duchaud E."/>
        </authorList>
    </citation>
    <scope>NUCLEOTIDE SEQUENCE [LARGE SCALE GENOMIC DNA]</scope>
    <source>
        <strain evidence="4">Ena-SAMPLE-TAB-13-05-2024-13:56:06:370-140308</strain>
    </source>
</reference>
<dbReference type="EMBL" id="CAXJIO010000011">
    <property type="protein sequence ID" value="CAL2102271.1"/>
    <property type="molecule type" value="Genomic_DNA"/>
</dbReference>
<keyword evidence="2" id="KW-0472">Membrane</keyword>